<evidence type="ECO:0000313" key="3">
    <source>
        <dbReference type="Proteomes" id="UP000265903"/>
    </source>
</evidence>
<organism evidence="2 3">
    <name type="scientific">Marinobacter litoralis</name>
    <dbReference type="NCBI Taxonomy" id="187981"/>
    <lineage>
        <taxon>Bacteria</taxon>
        <taxon>Pseudomonadati</taxon>
        <taxon>Pseudomonadota</taxon>
        <taxon>Gammaproteobacteria</taxon>
        <taxon>Pseudomonadales</taxon>
        <taxon>Marinobacteraceae</taxon>
        <taxon>Marinobacter</taxon>
    </lineage>
</organism>
<protein>
    <submittedName>
        <fullName evidence="2">Uncharacterized protein</fullName>
    </submittedName>
</protein>
<evidence type="ECO:0000313" key="2">
    <source>
        <dbReference type="EMBL" id="RMJ02647.1"/>
    </source>
</evidence>
<reference evidence="2 3" key="1">
    <citation type="submission" date="2018-08" db="EMBL/GenBank/DDBJ databases">
        <title>Whole Genome Sequence of the Moderate Halophilic Marine Bacterium Marinobacter litoralis Sw-45.</title>
        <authorList>
            <person name="Musa H."/>
        </authorList>
    </citation>
    <scope>NUCLEOTIDE SEQUENCE [LARGE SCALE GENOMIC DNA]</scope>
    <source>
        <strain evidence="2 3">Sw-45</strain>
    </source>
</reference>
<proteinExistence type="predicted"/>
<keyword evidence="3" id="KW-1185">Reference proteome</keyword>
<evidence type="ECO:0000256" key="1">
    <source>
        <dbReference type="SAM" id="MobiDB-lite"/>
    </source>
</evidence>
<gene>
    <name evidence="2" type="ORF">DOQ08_02110</name>
</gene>
<sequence>MSARDSKAASGLSGQRQVKPKPCTLALPALSRDSASVSLDNLATNGQPHPGTLEFTSTMQAFEHVKYLVFISSVEPNAIVGDGHLTTTRQLTRTGCYLNSIWVNAISFRSGSRRS</sequence>
<dbReference type="Proteomes" id="UP000265903">
    <property type="component" value="Unassembled WGS sequence"/>
</dbReference>
<feature type="region of interest" description="Disordered" evidence="1">
    <location>
        <begin position="1"/>
        <end position="20"/>
    </location>
</feature>
<dbReference type="EMBL" id="QMDL01000003">
    <property type="protein sequence ID" value="RMJ02647.1"/>
    <property type="molecule type" value="Genomic_DNA"/>
</dbReference>
<name>A0A3M2RBI2_9GAMM</name>
<dbReference type="AlphaFoldDB" id="A0A3M2RBI2"/>
<accession>A0A3M2RBI2</accession>
<comment type="caution">
    <text evidence="2">The sequence shown here is derived from an EMBL/GenBank/DDBJ whole genome shotgun (WGS) entry which is preliminary data.</text>
</comment>